<reference evidence="2 3" key="1">
    <citation type="submission" date="2018-11" db="EMBL/GenBank/DDBJ databases">
        <authorList>
            <consortium name="Pathogen Informatics"/>
        </authorList>
    </citation>
    <scope>NUCLEOTIDE SEQUENCE [LARGE SCALE GENOMIC DNA]</scope>
</reference>
<dbReference type="EMBL" id="UZAH01028519">
    <property type="protein sequence ID" value="VDP00681.1"/>
    <property type="molecule type" value="Genomic_DNA"/>
</dbReference>
<feature type="compositionally biased region" description="Polar residues" evidence="1">
    <location>
        <begin position="126"/>
        <end position="137"/>
    </location>
</feature>
<accession>A0A3P7ZM05</accession>
<protein>
    <submittedName>
        <fullName evidence="4">SH3 domain-containing protein</fullName>
    </submittedName>
</protein>
<name>A0A3P7ZM05_HELPZ</name>
<organism evidence="2">
    <name type="scientific">Heligmosomoides polygyrus</name>
    <name type="common">Parasitic roundworm</name>
    <dbReference type="NCBI Taxonomy" id="6339"/>
    <lineage>
        <taxon>Eukaryota</taxon>
        <taxon>Metazoa</taxon>
        <taxon>Ecdysozoa</taxon>
        <taxon>Nematoda</taxon>
        <taxon>Chromadorea</taxon>
        <taxon>Rhabditida</taxon>
        <taxon>Rhabditina</taxon>
        <taxon>Rhabditomorpha</taxon>
        <taxon>Strongyloidea</taxon>
        <taxon>Heligmosomidae</taxon>
        <taxon>Heligmosomoides</taxon>
    </lineage>
</organism>
<evidence type="ECO:0000256" key="1">
    <source>
        <dbReference type="SAM" id="MobiDB-lite"/>
    </source>
</evidence>
<evidence type="ECO:0000313" key="2">
    <source>
        <dbReference type="EMBL" id="VDP00681.1"/>
    </source>
</evidence>
<reference evidence="4" key="2">
    <citation type="submission" date="2019-09" db="UniProtKB">
        <authorList>
            <consortium name="WormBaseParasite"/>
        </authorList>
    </citation>
    <scope>IDENTIFICATION</scope>
</reference>
<evidence type="ECO:0000313" key="4">
    <source>
        <dbReference type="WBParaSite" id="HPBE_0001476101-mRNA-1"/>
    </source>
</evidence>
<sequence length="155" mass="16757">MAVLAQGGKTDEETDEEAGVESKTAEHPTALCRGSSRLTDRVNYLFAGSCACKALLQEIWEEWTLSHVAEEAESGWFPFGSPGGGNPNRKHESIDYSTPPAKTQPQQESLPQETSANYGKKEATSFKPSSQPPQSHNGKMMAEVTSQYHGVGSVL</sequence>
<evidence type="ECO:0000313" key="3">
    <source>
        <dbReference type="Proteomes" id="UP000050761"/>
    </source>
</evidence>
<feature type="region of interest" description="Disordered" evidence="1">
    <location>
        <begin position="74"/>
        <end position="155"/>
    </location>
</feature>
<feature type="region of interest" description="Disordered" evidence="1">
    <location>
        <begin position="1"/>
        <end position="27"/>
    </location>
</feature>
<dbReference type="WBParaSite" id="HPBE_0001476101-mRNA-1">
    <property type="protein sequence ID" value="HPBE_0001476101-mRNA-1"/>
    <property type="gene ID" value="HPBE_0001476101"/>
</dbReference>
<proteinExistence type="predicted"/>
<dbReference type="AlphaFoldDB" id="A0A3P7ZM05"/>
<gene>
    <name evidence="2" type="ORF">HPBE_LOCUS14762</name>
</gene>
<keyword evidence="3" id="KW-1185">Reference proteome</keyword>
<dbReference type="Proteomes" id="UP000050761">
    <property type="component" value="Unassembled WGS sequence"/>
</dbReference>
<feature type="compositionally biased region" description="Polar residues" evidence="1">
    <location>
        <begin position="100"/>
        <end position="117"/>
    </location>
</feature>